<feature type="compositionally biased region" description="Basic and acidic residues" evidence="1">
    <location>
        <begin position="282"/>
        <end position="293"/>
    </location>
</feature>
<dbReference type="AlphaFoldDB" id="A0A7J6DW79"/>
<feature type="transmembrane region" description="Helical" evidence="2">
    <location>
        <begin position="192"/>
        <end position="210"/>
    </location>
</feature>
<dbReference type="Proteomes" id="UP000583929">
    <property type="component" value="Unassembled WGS sequence"/>
</dbReference>
<protein>
    <submittedName>
        <fullName evidence="3">Uncharacterized protein</fullName>
    </submittedName>
</protein>
<dbReference type="GO" id="GO:0009507">
    <property type="term" value="C:chloroplast"/>
    <property type="evidence" value="ECO:0007669"/>
    <property type="project" value="TreeGrafter"/>
</dbReference>
<feature type="compositionally biased region" description="Gly residues" evidence="1">
    <location>
        <begin position="165"/>
        <end position="177"/>
    </location>
</feature>
<sequence>MNTAQINVFQRPTFYLVGFSASHARVLTPNHLHFHGLQLPWTSLKLSSSPAPHGLNCTPLLKPRRSGPVCLSNTGAGGDNEFRKACDVLEVGIIFPISDNFCLLYALLSVHFAALSHGSPPWKAFEKVVGNLTKGNSIEDVLRKQIEKKEFYEDRDDGGTPPPGGGGGGGGGGADGSGGSEDEGIFGILDETLQVVLATLGFIFLYIYIINGEELIKLAKDYIKYIFKGTESIRLKRVLNKWRRFFRKITEKKVYDKYWLEREIINTPTWWDSPDKYRRLLGDDSETKPRRPYQDSTVYDSYGESTDYGSYEESYRDDDY</sequence>
<evidence type="ECO:0000256" key="1">
    <source>
        <dbReference type="SAM" id="MobiDB-lite"/>
    </source>
</evidence>
<feature type="region of interest" description="Disordered" evidence="1">
    <location>
        <begin position="152"/>
        <end position="177"/>
    </location>
</feature>
<feature type="region of interest" description="Disordered" evidence="1">
    <location>
        <begin position="282"/>
        <end position="320"/>
    </location>
</feature>
<keyword evidence="2" id="KW-0472">Membrane</keyword>
<evidence type="ECO:0000256" key="2">
    <source>
        <dbReference type="SAM" id="Phobius"/>
    </source>
</evidence>
<comment type="caution">
    <text evidence="3">The sequence shown here is derived from an EMBL/GenBank/DDBJ whole genome shotgun (WGS) entry which is preliminary data.</text>
</comment>
<proteinExistence type="predicted"/>
<keyword evidence="2" id="KW-1133">Transmembrane helix</keyword>
<feature type="compositionally biased region" description="Polar residues" evidence="1">
    <location>
        <begin position="294"/>
        <end position="308"/>
    </location>
</feature>
<dbReference type="EMBL" id="JAATIQ010000604">
    <property type="protein sequence ID" value="KAF4350296.1"/>
    <property type="molecule type" value="Genomic_DNA"/>
</dbReference>
<gene>
    <name evidence="3" type="ORF">G4B88_026967</name>
</gene>
<dbReference type="PANTHER" id="PTHR35483:SF1">
    <property type="entry name" value="GLYCINE-RICH PROTEIN-RELATED"/>
    <property type="match status" value="1"/>
</dbReference>
<organism evidence="3 4">
    <name type="scientific">Cannabis sativa</name>
    <name type="common">Hemp</name>
    <name type="synonym">Marijuana</name>
    <dbReference type="NCBI Taxonomy" id="3483"/>
    <lineage>
        <taxon>Eukaryota</taxon>
        <taxon>Viridiplantae</taxon>
        <taxon>Streptophyta</taxon>
        <taxon>Embryophyta</taxon>
        <taxon>Tracheophyta</taxon>
        <taxon>Spermatophyta</taxon>
        <taxon>Magnoliopsida</taxon>
        <taxon>eudicotyledons</taxon>
        <taxon>Gunneridae</taxon>
        <taxon>Pentapetalae</taxon>
        <taxon>rosids</taxon>
        <taxon>fabids</taxon>
        <taxon>Rosales</taxon>
        <taxon>Cannabaceae</taxon>
        <taxon>Cannabis</taxon>
    </lineage>
</organism>
<evidence type="ECO:0000313" key="3">
    <source>
        <dbReference type="EMBL" id="KAF4350296.1"/>
    </source>
</evidence>
<dbReference type="PANTHER" id="PTHR35483">
    <property type="entry name" value="NUCLEUSENVELOPE PROTEIN"/>
    <property type="match status" value="1"/>
</dbReference>
<accession>A0A7J6DW79</accession>
<name>A0A7J6DW79_CANSA</name>
<keyword evidence="2" id="KW-0812">Transmembrane</keyword>
<evidence type="ECO:0000313" key="4">
    <source>
        <dbReference type="Proteomes" id="UP000583929"/>
    </source>
</evidence>
<keyword evidence="4" id="KW-1185">Reference proteome</keyword>
<reference evidence="3 4" key="1">
    <citation type="journal article" date="2020" name="bioRxiv">
        <title>Sequence and annotation of 42 cannabis genomes reveals extensive copy number variation in cannabinoid synthesis and pathogen resistance genes.</title>
        <authorList>
            <person name="Mckernan K.J."/>
            <person name="Helbert Y."/>
            <person name="Kane L.T."/>
            <person name="Ebling H."/>
            <person name="Zhang L."/>
            <person name="Liu B."/>
            <person name="Eaton Z."/>
            <person name="Mclaughlin S."/>
            <person name="Kingan S."/>
            <person name="Baybayan P."/>
            <person name="Concepcion G."/>
            <person name="Jordan M."/>
            <person name="Riva A."/>
            <person name="Barbazuk W."/>
            <person name="Harkins T."/>
        </authorList>
    </citation>
    <scope>NUCLEOTIDE SEQUENCE [LARGE SCALE GENOMIC DNA]</scope>
    <source>
        <strain evidence="4">cv. Jamaican Lion 4</strain>
        <tissue evidence="3">Leaf</tissue>
    </source>
</reference>